<evidence type="ECO:0000313" key="3">
    <source>
        <dbReference type="EMBL" id="BDD11904.1"/>
    </source>
</evidence>
<geneLocation type="plasmid" evidence="3 4">
    <name>pFA2</name>
</geneLocation>
<gene>
    <name evidence="3" type="ORF">FUAX_43360</name>
</gene>
<dbReference type="InterPro" id="IPR019734">
    <property type="entry name" value="TPR_rpt"/>
</dbReference>
<dbReference type="Proteomes" id="UP001348817">
    <property type="component" value="Plasmid pFA2"/>
</dbReference>
<dbReference type="InterPro" id="IPR050498">
    <property type="entry name" value="Ycf3"/>
</dbReference>
<evidence type="ECO:0000256" key="2">
    <source>
        <dbReference type="ARBA" id="ARBA00022803"/>
    </source>
</evidence>
<dbReference type="KEGG" id="fax:FUAX_43360"/>
<sequence length="305" mass="34705">MRNFLFVVFIFLAPMVLKGQDNSSKQDLQSELAKLDSILLKDNLRAKVYYKKFHYLFSLGKFKEAGMTLRKAINLMPDSVILYVGQAEALSSVGGFRESAKVLTVAYEKAVTDSVRSEILTMRGGNKANFMDYDGAYSDLVYACRIDPKNLNAKSNLAAVCDEVGRPDEAWKHLKELVKNNPEYFPGYLNLGFKYQKHDMHKEAIECFDKALRISPKQPLAFSNRSFSKLEIGDLKGAMEDIETSISIYPTNSYAHMIKAKIFLKKKKKRKACEALDAAEKLGFKDRYGDEVEKLKGEYCEKYLQ</sequence>
<evidence type="ECO:0000313" key="4">
    <source>
        <dbReference type="Proteomes" id="UP001348817"/>
    </source>
</evidence>
<dbReference type="SMART" id="SM00028">
    <property type="entry name" value="TPR"/>
    <property type="match status" value="5"/>
</dbReference>
<proteinExistence type="predicted"/>
<keyword evidence="3" id="KW-0614">Plasmid</keyword>
<protein>
    <recommendedName>
        <fullName evidence="5">Tetratricopeptide repeat protein</fullName>
    </recommendedName>
</protein>
<dbReference type="AlphaFoldDB" id="A0AAU9CZG2"/>
<dbReference type="EMBL" id="AP025316">
    <property type="protein sequence ID" value="BDD11904.1"/>
    <property type="molecule type" value="Genomic_DNA"/>
</dbReference>
<dbReference type="PANTHER" id="PTHR44858:SF1">
    <property type="entry name" value="UDP-N-ACETYLGLUCOSAMINE--PEPTIDE N-ACETYLGLUCOSAMINYLTRANSFERASE SPINDLY-RELATED"/>
    <property type="match status" value="1"/>
</dbReference>
<keyword evidence="1" id="KW-0677">Repeat</keyword>
<dbReference type="SUPFAM" id="SSF48452">
    <property type="entry name" value="TPR-like"/>
    <property type="match status" value="2"/>
</dbReference>
<dbReference type="PANTHER" id="PTHR44858">
    <property type="entry name" value="TETRATRICOPEPTIDE REPEAT PROTEIN 6"/>
    <property type="match status" value="1"/>
</dbReference>
<name>A0AAU9CZG2_9BACT</name>
<evidence type="ECO:0000256" key="1">
    <source>
        <dbReference type="ARBA" id="ARBA00022737"/>
    </source>
</evidence>
<dbReference type="RefSeq" id="WP_338395304.1">
    <property type="nucleotide sequence ID" value="NZ_AP025316.1"/>
</dbReference>
<accession>A0AAU9CZG2</accession>
<dbReference type="Gene3D" id="1.25.40.10">
    <property type="entry name" value="Tetratricopeptide repeat domain"/>
    <property type="match status" value="1"/>
</dbReference>
<dbReference type="Pfam" id="PF00515">
    <property type="entry name" value="TPR_1"/>
    <property type="match status" value="1"/>
</dbReference>
<reference evidence="3 4" key="1">
    <citation type="submission" date="2021-12" db="EMBL/GenBank/DDBJ databases">
        <title>Genome sequencing of bacteria with rrn-lacking chromosome and rrn-plasmid.</title>
        <authorList>
            <person name="Anda M."/>
            <person name="Iwasaki W."/>
        </authorList>
    </citation>
    <scope>NUCLEOTIDE SEQUENCE [LARGE SCALE GENOMIC DNA]</scope>
    <source>
        <strain evidence="3 4">DSM 100852</strain>
        <plasmid evidence="3 4">pFA2</plasmid>
    </source>
</reference>
<keyword evidence="2" id="KW-0802">TPR repeat</keyword>
<evidence type="ECO:0008006" key="5">
    <source>
        <dbReference type="Google" id="ProtNLM"/>
    </source>
</evidence>
<keyword evidence="4" id="KW-1185">Reference proteome</keyword>
<dbReference type="InterPro" id="IPR011990">
    <property type="entry name" value="TPR-like_helical_dom_sf"/>
</dbReference>
<organism evidence="3 4">
    <name type="scientific">Fulvitalea axinellae</name>
    <dbReference type="NCBI Taxonomy" id="1182444"/>
    <lineage>
        <taxon>Bacteria</taxon>
        <taxon>Pseudomonadati</taxon>
        <taxon>Bacteroidota</taxon>
        <taxon>Cytophagia</taxon>
        <taxon>Cytophagales</taxon>
        <taxon>Persicobacteraceae</taxon>
        <taxon>Fulvitalea</taxon>
    </lineage>
</organism>